<feature type="compositionally biased region" description="Polar residues" evidence="1">
    <location>
        <begin position="91"/>
        <end position="104"/>
    </location>
</feature>
<dbReference type="Proteomes" id="UP000195570">
    <property type="component" value="Unassembled WGS sequence"/>
</dbReference>
<evidence type="ECO:0000256" key="1">
    <source>
        <dbReference type="SAM" id="MobiDB-lite"/>
    </source>
</evidence>
<keyword evidence="3" id="KW-1185">Reference proteome</keyword>
<evidence type="ECO:0000313" key="2">
    <source>
        <dbReference type="EMBL" id="SCU72997.1"/>
    </source>
</evidence>
<organism evidence="2 3">
    <name type="scientific">Trypanosoma equiperdum</name>
    <dbReference type="NCBI Taxonomy" id="5694"/>
    <lineage>
        <taxon>Eukaryota</taxon>
        <taxon>Discoba</taxon>
        <taxon>Euglenozoa</taxon>
        <taxon>Kinetoplastea</taxon>
        <taxon>Metakinetoplastina</taxon>
        <taxon>Trypanosomatida</taxon>
        <taxon>Trypanosomatidae</taxon>
        <taxon>Trypanosoma</taxon>
    </lineage>
</organism>
<sequence>MLQNCWLLADFDGTIVATPHKARGEYLTLSESPCIIPVKRWLANGGNLCVITTANKRVVQQLYVPLREILRDKYCVNSSDNCGESVESDGESPSNTGNGSVSGQNNGKSIATNRYCGQLLLSLNTGAVLYRCSRQGISFVPGYTEALHRATEDSRRLAKVYGVKLDQGTTTRVDSKGEKHVTNIEYVRGTCFAQGCSALIARLEKTYLELVEDLIRGEKKGVHSAFLGLSSRYQNVWRLVFDYIDRRYRLQQKGRADSGARVQSRAGRNHVGKAATTAEAEWKCSFVRKHKQMFVMFGFIHVEVADAEIAPLAETLSVVGGAKASDIEKVKRRQLREYAKQMFNDDSDAACIVVRKVMDLLGATIPKTFSSGRNAVAAFANRMYNALFCQQSKESITQVLALGVPMKIFPLYFEPMQRYFAAVGVTAIPQPNSVAFGKLGICKSTTVRYLTDESEQQQNMQAGLCGVVDLTQAIALGDNPHTADYELTVHPGLRFISLEKAKQRRDRHTYIDARCTRADSNHEAPECHVVNTNGDENEPQPRGMLMDDRRVKNIYYVGGEEDGTAVFLDRLMDILGVPPGFPNRDDSQQKLKPLERSTFAEAVPLAATQAAAVMNPSMAHL</sequence>
<dbReference type="GeneID" id="92378521"/>
<protein>
    <submittedName>
        <fullName evidence="2">Uncharacterized protein</fullName>
    </submittedName>
</protein>
<dbReference type="EMBL" id="CZPT02001954">
    <property type="protein sequence ID" value="SCU72997.1"/>
    <property type="molecule type" value="Genomic_DNA"/>
</dbReference>
<reference evidence="2" key="1">
    <citation type="submission" date="2016-09" db="EMBL/GenBank/DDBJ databases">
        <authorList>
            <person name="Hebert L."/>
            <person name="Moumen B."/>
        </authorList>
    </citation>
    <scope>NUCLEOTIDE SEQUENCE [LARGE SCALE GENOMIC DNA]</scope>
    <source>
        <strain evidence="2">OVI</strain>
    </source>
</reference>
<gene>
    <name evidence="2" type="ORF">TEOVI_000458100</name>
</gene>
<name>A0A1G4IKE3_TRYEQ</name>
<accession>A0A1G4IKE3</accession>
<dbReference type="VEuPathDB" id="TriTrypDB:TEOVI_000458100"/>
<dbReference type="RefSeq" id="XP_067083437.1">
    <property type="nucleotide sequence ID" value="XM_067227336.1"/>
</dbReference>
<dbReference type="AlphaFoldDB" id="A0A1G4IKE3"/>
<evidence type="ECO:0000313" key="3">
    <source>
        <dbReference type="Proteomes" id="UP000195570"/>
    </source>
</evidence>
<comment type="caution">
    <text evidence="2">The sequence shown here is derived from an EMBL/GenBank/DDBJ whole genome shotgun (WGS) entry which is preliminary data.</text>
</comment>
<proteinExistence type="predicted"/>
<feature type="region of interest" description="Disordered" evidence="1">
    <location>
        <begin position="85"/>
        <end position="104"/>
    </location>
</feature>